<dbReference type="GeneID" id="63691928"/>
<organism evidence="1 2">
    <name type="scientific">Dacryopinax primogenitus (strain DJM 731)</name>
    <name type="common">Brown rot fungus</name>
    <dbReference type="NCBI Taxonomy" id="1858805"/>
    <lineage>
        <taxon>Eukaryota</taxon>
        <taxon>Fungi</taxon>
        <taxon>Dikarya</taxon>
        <taxon>Basidiomycota</taxon>
        <taxon>Agaricomycotina</taxon>
        <taxon>Dacrymycetes</taxon>
        <taxon>Dacrymycetales</taxon>
        <taxon>Dacrymycetaceae</taxon>
        <taxon>Dacryopinax</taxon>
    </lineage>
</organism>
<dbReference type="AlphaFoldDB" id="M5FW24"/>
<protein>
    <submittedName>
        <fullName evidence="1">Uncharacterized protein</fullName>
    </submittedName>
</protein>
<dbReference type="HOGENOM" id="CLU_2333574_0_0_1"/>
<dbReference type="EMBL" id="JH795862">
    <property type="protein sequence ID" value="EJU02066.1"/>
    <property type="molecule type" value="Genomic_DNA"/>
</dbReference>
<reference evidence="1 2" key="1">
    <citation type="journal article" date="2012" name="Science">
        <title>The Paleozoic origin of enzymatic lignin decomposition reconstructed from 31 fungal genomes.</title>
        <authorList>
            <person name="Floudas D."/>
            <person name="Binder M."/>
            <person name="Riley R."/>
            <person name="Barry K."/>
            <person name="Blanchette R.A."/>
            <person name="Henrissat B."/>
            <person name="Martinez A.T."/>
            <person name="Otillar R."/>
            <person name="Spatafora J.W."/>
            <person name="Yadav J.S."/>
            <person name="Aerts A."/>
            <person name="Benoit I."/>
            <person name="Boyd A."/>
            <person name="Carlson A."/>
            <person name="Copeland A."/>
            <person name="Coutinho P.M."/>
            <person name="de Vries R.P."/>
            <person name="Ferreira P."/>
            <person name="Findley K."/>
            <person name="Foster B."/>
            <person name="Gaskell J."/>
            <person name="Glotzer D."/>
            <person name="Gorecki P."/>
            <person name="Heitman J."/>
            <person name="Hesse C."/>
            <person name="Hori C."/>
            <person name="Igarashi K."/>
            <person name="Jurgens J.A."/>
            <person name="Kallen N."/>
            <person name="Kersten P."/>
            <person name="Kohler A."/>
            <person name="Kuees U."/>
            <person name="Kumar T.K.A."/>
            <person name="Kuo A."/>
            <person name="LaButti K."/>
            <person name="Larrondo L.F."/>
            <person name="Lindquist E."/>
            <person name="Ling A."/>
            <person name="Lombard V."/>
            <person name="Lucas S."/>
            <person name="Lundell T."/>
            <person name="Martin R."/>
            <person name="McLaughlin D.J."/>
            <person name="Morgenstern I."/>
            <person name="Morin E."/>
            <person name="Murat C."/>
            <person name="Nagy L.G."/>
            <person name="Nolan M."/>
            <person name="Ohm R.A."/>
            <person name="Patyshakuliyeva A."/>
            <person name="Rokas A."/>
            <person name="Ruiz-Duenas F.J."/>
            <person name="Sabat G."/>
            <person name="Salamov A."/>
            <person name="Samejima M."/>
            <person name="Schmutz J."/>
            <person name="Slot J.C."/>
            <person name="St John F."/>
            <person name="Stenlid J."/>
            <person name="Sun H."/>
            <person name="Sun S."/>
            <person name="Syed K."/>
            <person name="Tsang A."/>
            <person name="Wiebenga A."/>
            <person name="Young D."/>
            <person name="Pisabarro A."/>
            <person name="Eastwood D.C."/>
            <person name="Martin F."/>
            <person name="Cullen D."/>
            <person name="Grigoriev I.V."/>
            <person name="Hibbett D.S."/>
        </authorList>
    </citation>
    <scope>NUCLEOTIDE SEQUENCE [LARGE SCALE GENOMIC DNA]</scope>
    <source>
        <strain evidence="1 2">DJM-731 SS1</strain>
    </source>
</reference>
<evidence type="ECO:0000313" key="1">
    <source>
        <dbReference type="EMBL" id="EJU02066.1"/>
    </source>
</evidence>
<dbReference type="Proteomes" id="UP000030653">
    <property type="component" value="Unassembled WGS sequence"/>
</dbReference>
<dbReference type="RefSeq" id="XP_040628963.1">
    <property type="nucleotide sequence ID" value="XM_040776866.1"/>
</dbReference>
<gene>
    <name evidence="1" type="ORF">DACRYDRAFT_88590</name>
</gene>
<sequence length="98" mass="10304">MKSNLHENLQQAGLLFGGASWVGTAPWCKGECAVGEVEAAVAPSGQFTHCASLSNFGGDCYIGEKALCTSQYSSSRLVHFVCALGYPSIPVPGWTYEG</sequence>
<keyword evidence="2" id="KW-1185">Reference proteome</keyword>
<evidence type="ECO:0000313" key="2">
    <source>
        <dbReference type="Proteomes" id="UP000030653"/>
    </source>
</evidence>
<name>M5FW24_DACPD</name>
<accession>M5FW24</accession>
<proteinExistence type="predicted"/>